<evidence type="ECO:0000313" key="1">
    <source>
        <dbReference type="EMBL" id="CAD8075833.1"/>
    </source>
</evidence>
<accession>A0A8S1MDP8</accession>
<keyword evidence="2" id="KW-1185">Reference proteome</keyword>
<reference evidence="1" key="1">
    <citation type="submission" date="2021-01" db="EMBL/GenBank/DDBJ databases">
        <authorList>
            <consortium name="Genoscope - CEA"/>
            <person name="William W."/>
        </authorList>
    </citation>
    <scope>NUCLEOTIDE SEQUENCE</scope>
</reference>
<comment type="caution">
    <text evidence="1">The sequence shown here is derived from an EMBL/GenBank/DDBJ whole genome shotgun (WGS) entry which is preliminary data.</text>
</comment>
<evidence type="ECO:0000313" key="2">
    <source>
        <dbReference type="Proteomes" id="UP000688137"/>
    </source>
</evidence>
<organism evidence="1 2">
    <name type="scientific">Paramecium primaurelia</name>
    <dbReference type="NCBI Taxonomy" id="5886"/>
    <lineage>
        <taxon>Eukaryota</taxon>
        <taxon>Sar</taxon>
        <taxon>Alveolata</taxon>
        <taxon>Ciliophora</taxon>
        <taxon>Intramacronucleata</taxon>
        <taxon>Oligohymenophorea</taxon>
        <taxon>Peniculida</taxon>
        <taxon>Parameciidae</taxon>
        <taxon>Paramecium</taxon>
    </lineage>
</organism>
<protein>
    <submittedName>
        <fullName evidence="1">Uncharacterized protein</fullName>
    </submittedName>
</protein>
<dbReference type="Proteomes" id="UP000688137">
    <property type="component" value="Unassembled WGS sequence"/>
</dbReference>
<name>A0A8S1MDP8_PARPR</name>
<gene>
    <name evidence="1" type="ORF">PPRIM_AZ9-3.1.T0550098</name>
</gene>
<dbReference type="OMA" id="QNIKMEY"/>
<sequence length="484" mass="57736">MDDHQLHSFINTRMQFGDLKYKTAVESLLFDQCNQQLITKIYEIFNQHIQLFKTLKQNNLQEDHINALISKQIVGNTIIEKKVVSNMFVTQFSKLFGTNQYNLAQAAIKMKNHMINTFRIQNVKDIAIDELLKDKEIQIQLDLEETKSFMNKQNSDQQFDFIRNYILYNLQKNENFSQDLKLWKQKFECQNNEQLKSNISIQVQFIDWIEQVKQIIDKLWMSYYSKLDELYLAESNDQQAFQPLKLISEVYEKKKNNFFIIDSLMNHIKNHDYNFDKIQICFGHRNPKEILISFLELLDWCQDIQKWEKLIFSLVQNIKMEYITTQSYQDSFQDGGFIMENYIQTILIDIINKYEEKVDPQKQMNFINVESLDEQNFEGILYEIKKDGIDYYDDRLMVCGSVTFKFEQQSKIDGKIGQVIMDIPGIQKINIQANQITQEFLLPLWQNDKIQKMVIKLILLRLGQCIKVETQKKDRVNNTINLYF</sequence>
<dbReference type="EMBL" id="CAJJDM010000055">
    <property type="protein sequence ID" value="CAD8075833.1"/>
    <property type="molecule type" value="Genomic_DNA"/>
</dbReference>
<proteinExistence type="predicted"/>
<dbReference type="AlphaFoldDB" id="A0A8S1MDP8"/>